<dbReference type="Gene3D" id="3.90.1200.10">
    <property type="match status" value="1"/>
</dbReference>
<dbReference type="SUPFAM" id="SSF56112">
    <property type="entry name" value="Protein kinase-like (PK-like)"/>
    <property type="match status" value="1"/>
</dbReference>
<evidence type="ECO:0000313" key="3">
    <source>
        <dbReference type="Proteomes" id="UP000183971"/>
    </source>
</evidence>
<proteinExistence type="predicted"/>
<dbReference type="GeneID" id="42058421"/>
<accession>A0A1L7W695</accession>
<dbReference type="Pfam" id="PF01636">
    <property type="entry name" value="APH"/>
    <property type="match status" value="1"/>
</dbReference>
<dbReference type="EMBL" id="FJOF01000012">
    <property type="protein sequence ID" value="CZR47891.1"/>
    <property type="molecule type" value="Genomic_DNA"/>
</dbReference>
<dbReference type="InterPro" id="IPR011009">
    <property type="entry name" value="Kinase-like_dom_sf"/>
</dbReference>
<gene>
    <name evidence="2" type="ORF">FPRO_13558</name>
</gene>
<organism evidence="2 3">
    <name type="scientific">Fusarium proliferatum (strain ET1)</name>
    <name type="common">Orchid endophyte fungus</name>
    <dbReference type="NCBI Taxonomy" id="1227346"/>
    <lineage>
        <taxon>Eukaryota</taxon>
        <taxon>Fungi</taxon>
        <taxon>Dikarya</taxon>
        <taxon>Ascomycota</taxon>
        <taxon>Pezizomycotina</taxon>
        <taxon>Sordariomycetes</taxon>
        <taxon>Hypocreomycetidae</taxon>
        <taxon>Hypocreales</taxon>
        <taxon>Nectriaceae</taxon>
        <taxon>Fusarium</taxon>
        <taxon>Fusarium fujikuroi species complex</taxon>
    </lineage>
</organism>
<name>A0A1L7W695_FUSPR</name>
<evidence type="ECO:0000259" key="1">
    <source>
        <dbReference type="Pfam" id="PF01636"/>
    </source>
</evidence>
<keyword evidence="3" id="KW-1185">Reference proteome</keyword>
<dbReference type="RefSeq" id="XP_031088424.1">
    <property type="nucleotide sequence ID" value="XM_031223024.1"/>
</dbReference>
<protein>
    <recommendedName>
        <fullName evidence="1">Aminoglycoside phosphotransferase domain-containing protein</fullName>
    </recommendedName>
</protein>
<dbReference type="PANTHER" id="PTHR21310:SF58">
    <property type="entry name" value="AMINOGLYCOSIDE PHOSPHOTRANSFERASE DOMAIN-CONTAINING PROTEIN"/>
    <property type="match status" value="1"/>
</dbReference>
<sequence>MSESQSRLEQALAAIRNSRLQHPDDQLLECFLTDSVDPEATAQYMLQRCTDGQKDYDLVPLLSEWKELVRSVVEQFSQQNKSKEAVIASVIKRDNHTCCITGLKSSLIDPLIVTSIFPVFRFSREYLQELFCLFTGSAIQERVQGNDGRLNGVQNHWLVRRSAAEALAQGYFRFTSTRGSDYRVSQVTIGGPNRPSIVDRIPTVRRGRFTDHSNSGIETPEIILLLATSRFSKSIRWSLVGREIANRPRQAATNTPFASPWPNILEYFALAVASICRLMPGRLRIGIYQSLKSSGVRTYGPSSSLKVQQLPFGMYLKTTHCDDYQALANEFGALKLVRDQTQVPVPRPLDLVSDADTSYLLTTTITGQRLGSYIDVLSDDDLDIFKRDMQKYMAQLRSISRQGGQKHAISNAVGGPCYDYRIVACHDYDKERGDFFGPFIDEEEFNNILRTPALPDVFHSTGHDIVFTHSDINMRNILMHNGRISGIVDWENSGWFPDYWEYTKAYYVTKLNKRWLAVVDEVFEIFGDFKLDLAIERRLWEYCF</sequence>
<reference evidence="3" key="1">
    <citation type="journal article" date="2016" name="Genome Biol. Evol.">
        <title>Comparative 'omics' of the Fusarium fujikuroi species complex highlights differences in genetic potential and metabolite synthesis.</title>
        <authorList>
            <person name="Niehaus E.-M."/>
            <person name="Muensterkoetter M."/>
            <person name="Proctor R.H."/>
            <person name="Brown D.W."/>
            <person name="Sharon A."/>
            <person name="Idan Y."/>
            <person name="Oren-Young L."/>
            <person name="Sieber C.M."/>
            <person name="Novak O."/>
            <person name="Pencik A."/>
            <person name="Tarkowska D."/>
            <person name="Hromadova K."/>
            <person name="Freeman S."/>
            <person name="Maymon M."/>
            <person name="Elazar M."/>
            <person name="Youssef S.A."/>
            <person name="El-Shabrawy E.S.M."/>
            <person name="Shalaby A.B.A."/>
            <person name="Houterman P."/>
            <person name="Brock N.L."/>
            <person name="Burkhardt I."/>
            <person name="Tsavkelova E.A."/>
            <person name="Dickschat J.S."/>
            <person name="Galuszka P."/>
            <person name="Gueldener U."/>
            <person name="Tudzynski B."/>
        </authorList>
    </citation>
    <scope>NUCLEOTIDE SEQUENCE [LARGE SCALE GENOMIC DNA]</scope>
    <source>
        <strain evidence="3">ET1</strain>
    </source>
</reference>
<dbReference type="InterPro" id="IPR051678">
    <property type="entry name" value="AGP_Transferase"/>
</dbReference>
<evidence type="ECO:0000313" key="2">
    <source>
        <dbReference type="EMBL" id="CZR47891.1"/>
    </source>
</evidence>
<dbReference type="PANTHER" id="PTHR21310">
    <property type="entry name" value="AMINOGLYCOSIDE PHOSPHOTRANSFERASE-RELATED-RELATED"/>
    <property type="match status" value="1"/>
</dbReference>
<comment type="caution">
    <text evidence="2">The sequence shown here is derived from an EMBL/GenBank/DDBJ whole genome shotgun (WGS) entry which is preliminary data.</text>
</comment>
<dbReference type="AlphaFoldDB" id="A0A1L7W695"/>
<feature type="domain" description="Aminoglycoside phosphotransferase" evidence="1">
    <location>
        <begin position="319"/>
        <end position="506"/>
    </location>
</feature>
<dbReference type="Proteomes" id="UP000183971">
    <property type="component" value="Unassembled WGS sequence"/>
</dbReference>
<dbReference type="VEuPathDB" id="FungiDB:FPRO_13558"/>
<dbReference type="InterPro" id="IPR002575">
    <property type="entry name" value="Aminoglycoside_PTrfase"/>
</dbReference>